<sequence length="162" mass="18650">MKITFVTTWGTIDKDYASCAGNYNFEIGEPAINRILEKVNPNFLYEVIWILKKDSLDMDEKDRNLIFDVCKDIWNDKIIITHGTDTMVKTGERLNEIKDKVIILVGSSKPEKFKGSDASFNIGCAIGAVNCMKNWVYIAMNWRIYDWNNCQKESETGQFICN</sequence>
<dbReference type="PIRSF" id="PIRSF500176">
    <property type="entry name" value="L_ASNase"/>
    <property type="match status" value="1"/>
</dbReference>
<evidence type="ECO:0000313" key="4">
    <source>
        <dbReference type="EMBL" id="EKD66519.1"/>
    </source>
</evidence>
<accession>K2BW80</accession>
<feature type="binding site" evidence="2">
    <location>
        <begin position="84"/>
        <end position="85"/>
    </location>
    <ligand>
        <name>substrate</name>
    </ligand>
</feature>
<dbReference type="EMBL" id="AMFJ01021624">
    <property type="protein sequence ID" value="EKD66519.1"/>
    <property type="molecule type" value="Genomic_DNA"/>
</dbReference>
<dbReference type="Gene3D" id="3.40.50.1170">
    <property type="entry name" value="L-asparaginase, N-terminal domain"/>
    <property type="match status" value="1"/>
</dbReference>
<comment type="caution">
    <text evidence="4">The sequence shown here is derived from an EMBL/GenBank/DDBJ whole genome shotgun (WGS) entry which is preliminary data.</text>
</comment>
<reference evidence="4" key="1">
    <citation type="journal article" date="2012" name="Science">
        <title>Fermentation, hydrogen, and sulfur metabolism in multiple uncultivated bacterial phyla.</title>
        <authorList>
            <person name="Wrighton K.C."/>
            <person name="Thomas B.C."/>
            <person name="Sharon I."/>
            <person name="Miller C.S."/>
            <person name="Castelle C.J."/>
            <person name="VerBerkmoes N.C."/>
            <person name="Wilkins M.J."/>
            <person name="Hettich R.L."/>
            <person name="Lipton M.S."/>
            <person name="Williams K.H."/>
            <person name="Long P.E."/>
            <person name="Banfield J.F."/>
        </authorList>
    </citation>
    <scope>NUCLEOTIDE SEQUENCE [LARGE SCALE GENOMIC DNA]</scope>
</reference>
<evidence type="ECO:0000256" key="1">
    <source>
        <dbReference type="PIRSR" id="PIRSR001220-1"/>
    </source>
</evidence>
<feature type="binding site" evidence="2">
    <location>
        <position position="55"/>
    </location>
    <ligand>
        <name>substrate</name>
    </ligand>
</feature>
<dbReference type="InterPro" id="IPR006034">
    <property type="entry name" value="Asparaginase/glutaminase-like"/>
</dbReference>
<dbReference type="AlphaFoldDB" id="K2BW80"/>
<proteinExistence type="predicted"/>
<feature type="domain" description="L-asparaginase N-terminal" evidence="3">
    <location>
        <begin position="2"/>
        <end position="154"/>
    </location>
</feature>
<feature type="active site" description="O-isoaspartyl threonine intermediate" evidence="1">
    <location>
        <position position="11"/>
    </location>
</feature>
<name>K2BW80_9BACT</name>
<organism evidence="4">
    <name type="scientific">uncultured bacterium</name>
    <name type="common">gcode 4</name>
    <dbReference type="NCBI Taxonomy" id="1234023"/>
    <lineage>
        <taxon>Bacteria</taxon>
        <taxon>environmental samples</taxon>
    </lineage>
</organism>
<protein>
    <submittedName>
        <fullName evidence="4">L-asparaginase</fullName>
    </submittedName>
</protein>
<gene>
    <name evidence="4" type="ORF">ACD_49C00038G0053</name>
</gene>
<dbReference type="InterPro" id="IPR037152">
    <property type="entry name" value="L-asparaginase_N_sf"/>
</dbReference>
<evidence type="ECO:0000259" key="3">
    <source>
        <dbReference type="Pfam" id="PF00710"/>
    </source>
</evidence>
<dbReference type="PRINTS" id="PR00139">
    <property type="entry name" value="ASNGLNASE"/>
</dbReference>
<dbReference type="InterPro" id="IPR036152">
    <property type="entry name" value="Asp/glu_Ase-like_sf"/>
</dbReference>
<dbReference type="PIRSF" id="PIRSF001220">
    <property type="entry name" value="L-ASNase_gatD"/>
    <property type="match status" value="1"/>
</dbReference>
<dbReference type="Pfam" id="PF00710">
    <property type="entry name" value="Asparaginase"/>
    <property type="match status" value="1"/>
</dbReference>
<dbReference type="InterPro" id="IPR027474">
    <property type="entry name" value="L-asparaginase_N"/>
</dbReference>
<evidence type="ECO:0000256" key="2">
    <source>
        <dbReference type="PIRSR" id="PIRSR001220-2"/>
    </source>
</evidence>
<dbReference type="SUPFAM" id="SSF53774">
    <property type="entry name" value="Glutaminase/Asparaginase"/>
    <property type="match status" value="1"/>
</dbReference>